<dbReference type="SUPFAM" id="SSF51126">
    <property type="entry name" value="Pectin lyase-like"/>
    <property type="match status" value="2"/>
</dbReference>
<keyword evidence="3" id="KW-1185">Reference proteome</keyword>
<evidence type="ECO:0000313" key="3">
    <source>
        <dbReference type="Proteomes" id="UP001257914"/>
    </source>
</evidence>
<dbReference type="InterPro" id="IPR011050">
    <property type="entry name" value="Pectin_lyase_fold/virulence"/>
</dbReference>
<organism evidence="2 3">
    <name type="scientific">Psychrosphaera aquimarina</name>
    <dbReference type="NCBI Taxonomy" id="2044854"/>
    <lineage>
        <taxon>Bacteria</taxon>
        <taxon>Pseudomonadati</taxon>
        <taxon>Pseudomonadota</taxon>
        <taxon>Gammaproteobacteria</taxon>
        <taxon>Alteromonadales</taxon>
        <taxon>Pseudoalteromonadaceae</taxon>
        <taxon>Psychrosphaera</taxon>
    </lineage>
</organism>
<comment type="caution">
    <text evidence="2">The sequence shown here is derived from an EMBL/GenBank/DDBJ whole genome shotgun (WGS) entry which is preliminary data.</text>
</comment>
<accession>A0ABU3R0R9</accession>
<dbReference type="InterPro" id="IPR006626">
    <property type="entry name" value="PbH1"/>
</dbReference>
<dbReference type="RefSeq" id="WP_315946550.1">
    <property type="nucleotide sequence ID" value="NZ_JAWCUA010000007.1"/>
</dbReference>
<evidence type="ECO:0000256" key="1">
    <source>
        <dbReference type="SAM" id="MobiDB-lite"/>
    </source>
</evidence>
<reference evidence="2 3" key="1">
    <citation type="submission" date="2023-10" db="EMBL/GenBank/DDBJ databases">
        <title>Psychrosphaera aquimaarina strain SW33 isolated from seawater.</title>
        <authorList>
            <person name="Bayburt H."/>
            <person name="Kim J.M."/>
            <person name="Choi B.J."/>
            <person name="Jeon C.O."/>
        </authorList>
    </citation>
    <scope>NUCLEOTIDE SEQUENCE [LARGE SCALE GENOMIC DNA]</scope>
    <source>
        <strain evidence="2 3">KCTC 52743</strain>
    </source>
</reference>
<dbReference type="EMBL" id="JAWCUA010000007">
    <property type="protein sequence ID" value="MDU0112883.1"/>
    <property type="molecule type" value="Genomic_DNA"/>
</dbReference>
<dbReference type="PANTHER" id="PTHR41339:SF1">
    <property type="entry name" value="SECRETED PROTEIN"/>
    <property type="match status" value="1"/>
</dbReference>
<proteinExistence type="predicted"/>
<feature type="region of interest" description="Disordered" evidence="1">
    <location>
        <begin position="301"/>
        <end position="321"/>
    </location>
</feature>
<sequence>MELKDLFKLSAVTLALTMTVACSDDKDPVDVVVDECAVTPIPEGCDGYVAPKTQIEIDQETLEADYLAATSVEADIVILTGVITEDLTLTADKVYALRGPVVIGNDNADSAVLTVDPGVTIFGETGNDYLVVSRGSKIEALGTAEAPIIMTSKNDVMGTTVGAGQWGGVVILGNAKSNKCPTDGTSCALQVEGAFEGAVFGGDNDEDDSGTLNYVVVKYAGFEIAPDNELNGITFGGVGSGTDVDYIQVHANADDGVEFFGGTVSVKHLVLTGNQDDSIDWDNGYRGSIQYAYVEHDKNDGEANRGIEADNDGSTPSKTPMSDVMISNLTIVGNNYKSDDKDSEGIYLREGTKASIYNSVITGAGGECFEVEGNSVSQAHLEDGGIVMESTVIACTEPTKDGKLAENDTHSIVDLAAFVAEDGKNNSVVTSAFLANNGVPLAHDDSPITGDDKIAVKDVANMGMLETTTFVGAIDETNDWREGWAFGFGGGVSSVAGCPSGSAKIESVDGVTTTCELSGRITSDLTLTKDNLWALNGPVFVGGDKENSAILTIDAGTTVYGSNGGDYLVVSRGSKIEAVGTSEAPIMFTSKQDVLDQTEGSGQWGGMVILGNAPSNKCPSEGECSLQVEGVVSGGVFGGTNWEDNSGTLNYVVVKNAGYEVAPDNELNGITFAGVGSGTMVDYIQVHANADDGVEFFGGSVNVKHVVLTANKDDSVDWDNGYRGKMQYVLIKHASEDGEANRGIEADNDKDMSKTPVSNPTIANITMIGNDYTSADKDSEGFYFREGTKVTMVNALITNAGGECLEIEGEATNPNGQDYLADGGINITNSVIACTENFKNGDSDVDLSAWWSDASRNNSVAANMAAVVNGIFTIDTTTAADANALHGAFFETTDFIGAVKNADNDWTKGWAVGLD</sequence>
<name>A0ABU3R0R9_9GAMM</name>
<feature type="compositionally biased region" description="Polar residues" evidence="1">
    <location>
        <begin position="312"/>
        <end position="321"/>
    </location>
</feature>
<dbReference type="PANTHER" id="PTHR41339">
    <property type="entry name" value="LIPL48"/>
    <property type="match status" value="1"/>
</dbReference>
<evidence type="ECO:0000313" key="2">
    <source>
        <dbReference type="EMBL" id="MDU0112883.1"/>
    </source>
</evidence>
<dbReference type="PROSITE" id="PS51257">
    <property type="entry name" value="PROKAR_LIPOPROTEIN"/>
    <property type="match status" value="1"/>
</dbReference>
<dbReference type="Proteomes" id="UP001257914">
    <property type="component" value="Unassembled WGS sequence"/>
</dbReference>
<evidence type="ECO:0008006" key="4">
    <source>
        <dbReference type="Google" id="ProtNLM"/>
    </source>
</evidence>
<dbReference type="SMART" id="SM00710">
    <property type="entry name" value="PbH1"/>
    <property type="match status" value="6"/>
</dbReference>
<protein>
    <recommendedName>
        <fullName evidence="4">Lipoprotein</fullName>
    </recommendedName>
</protein>
<gene>
    <name evidence="2" type="ORF">RT723_07695</name>
</gene>